<evidence type="ECO:0000259" key="2">
    <source>
        <dbReference type="Pfam" id="PF13439"/>
    </source>
</evidence>
<dbReference type="PANTHER" id="PTHR12526:SF630">
    <property type="entry name" value="GLYCOSYLTRANSFERASE"/>
    <property type="match status" value="1"/>
</dbReference>
<dbReference type="Proteomes" id="UP000593591">
    <property type="component" value="Chromosome"/>
</dbReference>
<dbReference type="GO" id="GO:0016757">
    <property type="term" value="F:glycosyltransferase activity"/>
    <property type="evidence" value="ECO:0007669"/>
    <property type="project" value="InterPro"/>
</dbReference>
<dbReference type="SUPFAM" id="SSF53756">
    <property type="entry name" value="UDP-Glycosyltransferase/glycogen phosphorylase"/>
    <property type="match status" value="1"/>
</dbReference>
<evidence type="ECO:0000259" key="1">
    <source>
        <dbReference type="Pfam" id="PF00534"/>
    </source>
</evidence>
<dbReference type="AlphaFoldDB" id="A0A7M1XKN1"/>
<accession>A0A7M1XKN1</accession>
<feature type="domain" description="Glycosyltransferase subfamily 4-like N-terminal" evidence="2">
    <location>
        <begin position="14"/>
        <end position="157"/>
    </location>
</feature>
<dbReference type="Pfam" id="PF00534">
    <property type="entry name" value="Glycos_transf_1"/>
    <property type="match status" value="1"/>
</dbReference>
<feature type="domain" description="Glycosyl transferase family 1" evidence="1">
    <location>
        <begin position="174"/>
        <end position="318"/>
    </location>
</feature>
<proteinExistence type="predicted"/>
<keyword evidence="3" id="KW-0808">Transferase</keyword>
<sequence>MKKICFVTSSLGLGGAERMVSNLANYFSSQNYQVFIVTFFDKREYEIDGKIQVLNIFTKNKLKRIIKLRKLIKDIDPNVIFSFLFNQQVILATTFTKYRKRTALTIRNNPKNTQKSLRFQEYFLKKAKLVIFQNSGQKNCFSNLNVNKCLVVPNFYNDNFLNSNRTYNSKCSNLICVGRLEPEKNHEGLIRAFSKLPQKDLKLTIVGSGSLENRLKLLISDLQLTDRVILVPFTKNVKEYLDQSDLFIFTSFSEGMPNALMEALASGIPCISSDCDFGPADLIKEGKTGYLYPPFDENALLKVMTEAIVLYPQSVKYGKASVSFMKEHFSKNVVCDLWEEAITKVINN</sequence>
<dbReference type="InterPro" id="IPR028098">
    <property type="entry name" value="Glyco_trans_4-like_N"/>
</dbReference>
<dbReference type="Pfam" id="PF13439">
    <property type="entry name" value="Glyco_transf_4"/>
    <property type="match status" value="1"/>
</dbReference>
<reference evidence="3 4" key="1">
    <citation type="submission" date="2018-08" db="EMBL/GenBank/DDBJ databases">
        <title>The first complete genome of Treponema rectale (CHPAT), a commensal spirochete of the bovine rectum.</title>
        <authorList>
            <person name="Staton G.J."/>
            <person name="Clegg S.R."/>
            <person name="Carter S.D."/>
            <person name="Radford A.D."/>
            <person name="Darby A."/>
            <person name="Hall N."/>
            <person name="Birtles R.J."/>
            <person name="Evans N.J."/>
        </authorList>
    </citation>
    <scope>NUCLEOTIDE SEQUENCE [LARGE SCALE GENOMIC DNA]</scope>
    <source>
        <strain evidence="3 4">CHPA</strain>
    </source>
</reference>
<dbReference type="KEGG" id="trc:DYE49_02375"/>
<dbReference type="Gene3D" id="3.40.50.2000">
    <property type="entry name" value="Glycogen Phosphorylase B"/>
    <property type="match status" value="2"/>
</dbReference>
<dbReference type="PANTHER" id="PTHR12526">
    <property type="entry name" value="GLYCOSYLTRANSFERASE"/>
    <property type="match status" value="1"/>
</dbReference>
<organism evidence="3 4">
    <name type="scientific">Treponema rectale</name>
    <dbReference type="NCBI Taxonomy" id="744512"/>
    <lineage>
        <taxon>Bacteria</taxon>
        <taxon>Pseudomonadati</taxon>
        <taxon>Spirochaetota</taxon>
        <taxon>Spirochaetia</taxon>
        <taxon>Spirochaetales</taxon>
        <taxon>Treponemataceae</taxon>
        <taxon>Treponema</taxon>
    </lineage>
</organism>
<name>A0A7M1XKN1_9SPIR</name>
<evidence type="ECO:0000313" key="3">
    <source>
        <dbReference type="EMBL" id="QOS39361.1"/>
    </source>
</evidence>
<dbReference type="EMBL" id="CP031517">
    <property type="protein sequence ID" value="QOS39361.1"/>
    <property type="molecule type" value="Genomic_DNA"/>
</dbReference>
<gene>
    <name evidence="3" type="ORF">DYE49_02375</name>
</gene>
<evidence type="ECO:0000313" key="4">
    <source>
        <dbReference type="Proteomes" id="UP000593591"/>
    </source>
</evidence>
<protein>
    <submittedName>
        <fullName evidence="3">Glycosyltransferase family 4 protein</fullName>
    </submittedName>
</protein>
<dbReference type="InterPro" id="IPR001296">
    <property type="entry name" value="Glyco_trans_1"/>
</dbReference>